<accession>A0A2A6BUK7</accession>
<keyword evidence="3" id="KW-1185">Reference proteome</keyword>
<organism evidence="2 3">
    <name type="scientific">Pristionchus pacificus</name>
    <name type="common">Parasitic nematode worm</name>
    <dbReference type="NCBI Taxonomy" id="54126"/>
    <lineage>
        <taxon>Eukaryota</taxon>
        <taxon>Metazoa</taxon>
        <taxon>Ecdysozoa</taxon>
        <taxon>Nematoda</taxon>
        <taxon>Chromadorea</taxon>
        <taxon>Rhabditida</taxon>
        <taxon>Rhabditina</taxon>
        <taxon>Diplogasteromorpha</taxon>
        <taxon>Diplogasteroidea</taxon>
        <taxon>Neodiplogasteridae</taxon>
        <taxon>Pristionchus</taxon>
    </lineage>
</organism>
<protein>
    <submittedName>
        <fullName evidence="2">Uncharacterized protein</fullName>
    </submittedName>
</protein>
<dbReference type="EnsemblMetazoa" id="PPA46399.1">
    <property type="protein sequence ID" value="PPA46399.1"/>
    <property type="gene ID" value="WBGene00284768"/>
</dbReference>
<dbReference type="AlphaFoldDB" id="A0A2A6BUK7"/>
<evidence type="ECO:0000313" key="2">
    <source>
        <dbReference type="EnsemblMetazoa" id="PPA46399.1"/>
    </source>
</evidence>
<reference evidence="2" key="2">
    <citation type="submission" date="2022-06" db="UniProtKB">
        <authorList>
            <consortium name="EnsemblMetazoa"/>
        </authorList>
    </citation>
    <scope>IDENTIFICATION</scope>
    <source>
        <strain evidence="2">PS312</strain>
    </source>
</reference>
<evidence type="ECO:0000313" key="3">
    <source>
        <dbReference type="Proteomes" id="UP000005239"/>
    </source>
</evidence>
<evidence type="ECO:0000256" key="1">
    <source>
        <dbReference type="SAM" id="MobiDB-lite"/>
    </source>
</evidence>
<dbReference type="Proteomes" id="UP000005239">
    <property type="component" value="Unassembled WGS sequence"/>
</dbReference>
<feature type="compositionally biased region" description="Basic and acidic residues" evidence="1">
    <location>
        <begin position="12"/>
        <end position="28"/>
    </location>
</feature>
<feature type="region of interest" description="Disordered" evidence="1">
    <location>
        <begin position="1"/>
        <end position="36"/>
    </location>
</feature>
<reference evidence="3" key="1">
    <citation type="journal article" date="2008" name="Nat. Genet.">
        <title>The Pristionchus pacificus genome provides a unique perspective on nematode lifestyle and parasitism.</title>
        <authorList>
            <person name="Dieterich C."/>
            <person name="Clifton S.W."/>
            <person name="Schuster L.N."/>
            <person name="Chinwalla A."/>
            <person name="Delehaunty K."/>
            <person name="Dinkelacker I."/>
            <person name="Fulton L."/>
            <person name="Fulton R."/>
            <person name="Godfrey J."/>
            <person name="Minx P."/>
            <person name="Mitreva M."/>
            <person name="Roeseler W."/>
            <person name="Tian H."/>
            <person name="Witte H."/>
            <person name="Yang S.P."/>
            <person name="Wilson R.K."/>
            <person name="Sommer R.J."/>
        </authorList>
    </citation>
    <scope>NUCLEOTIDE SEQUENCE [LARGE SCALE GENOMIC DNA]</scope>
    <source>
        <strain evidence="3">PS312</strain>
    </source>
</reference>
<proteinExistence type="predicted"/>
<sequence length="61" mass="6807">MPSKLLAGHGKIRGEYERAGEGGEERTLETNSQQNVTLRSSRCTFGEWQKELAQLGRDVAE</sequence>
<gene>
    <name evidence="2" type="primary">WBGene00284768</name>
</gene>
<accession>A0A8R1Z2D2</accession>
<name>A0A2A6BUK7_PRIPA</name>